<dbReference type="FunFam" id="1.10.630.10:FF:000044">
    <property type="entry name" value="Cytochrome P450"/>
    <property type="match status" value="1"/>
</dbReference>
<accession>A0AAN9KL49</accession>
<organism evidence="14 15">
    <name type="scientific">Clitoria ternatea</name>
    <name type="common">Butterfly pea</name>
    <dbReference type="NCBI Taxonomy" id="43366"/>
    <lineage>
        <taxon>Eukaryota</taxon>
        <taxon>Viridiplantae</taxon>
        <taxon>Streptophyta</taxon>
        <taxon>Embryophyta</taxon>
        <taxon>Tracheophyta</taxon>
        <taxon>Spermatophyta</taxon>
        <taxon>Magnoliopsida</taxon>
        <taxon>eudicotyledons</taxon>
        <taxon>Gunneridae</taxon>
        <taxon>Pentapetalae</taxon>
        <taxon>rosids</taxon>
        <taxon>fabids</taxon>
        <taxon>Fabales</taxon>
        <taxon>Fabaceae</taxon>
        <taxon>Papilionoideae</taxon>
        <taxon>50 kb inversion clade</taxon>
        <taxon>NPAAA clade</taxon>
        <taxon>indigoferoid/millettioid clade</taxon>
        <taxon>Phaseoleae</taxon>
        <taxon>Clitoria</taxon>
    </lineage>
</organism>
<keyword evidence="11" id="KW-0472">Membrane</keyword>
<dbReference type="PANTHER" id="PTHR24296">
    <property type="entry name" value="CYTOCHROME P450"/>
    <property type="match status" value="1"/>
</dbReference>
<evidence type="ECO:0000256" key="3">
    <source>
        <dbReference type="ARBA" id="ARBA00010617"/>
    </source>
</evidence>
<dbReference type="GO" id="GO:0020037">
    <property type="term" value="F:heme binding"/>
    <property type="evidence" value="ECO:0007669"/>
    <property type="project" value="InterPro"/>
</dbReference>
<keyword evidence="7" id="KW-1133">Transmembrane helix</keyword>
<evidence type="ECO:0000256" key="12">
    <source>
        <dbReference type="PIRSR" id="PIRSR602401-1"/>
    </source>
</evidence>
<keyword evidence="9 12" id="KW-0408">Iron</keyword>
<evidence type="ECO:0000256" key="2">
    <source>
        <dbReference type="ARBA" id="ARBA00004167"/>
    </source>
</evidence>
<comment type="subcellular location">
    <subcellularLocation>
        <location evidence="2">Membrane</location>
        <topology evidence="2">Single-pass membrane protein</topology>
    </subcellularLocation>
</comment>
<dbReference type="InterPro" id="IPR036396">
    <property type="entry name" value="Cyt_P450_sf"/>
</dbReference>
<evidence type="ECO:0000313" key="15">
    <source>
        <dbReference type="Proteomes" id="UP001359559"/>
    </source>
</evidence>
<dbReference type="GO" id="GO:0016020">
    <property type="term" value="C:membrane"/>
    <property type="evidence" value="ECO:0007669"/>
    <property type="project" value="UniProtKB-SubCell"/>
</dbReference>
<feature type="binding site" description="axial binding residue" evidence="12">
    <location>
        <position position="546"/>
    </location>
    <ligand>
        <name>heme</name>
        <dbReference type="ChEBI" id="CHEBI:30413"/>
    </ligand>
    <ligandPart>
        <name>Fe</name>
        <dbReference type="ChEBI" id="CHEBI:18248"/>
    </ligandPart>
</feature>
<dbReference type="InterPro" id="IPR017972">
    <property type="entry name" value="Cyt_P450_CS"/>
</dbReference>
<keyword evidence="5" id="KW-0812">Transmembrane</keyword>
<dbReference type="CDD" id="cd11064">
    <property type="entry name" value="CYP86A"/>
    <property type="match status" value="1"/>
</dbReference>
<dbReference type="PROSITE" id="PS00086">
    <property type="entry name" value="CYTOCHROME_P450"/>
    <property type="match status" value="1"/>
</dbReference>
<dbReference type="SUPFAM" id="SSF48264">
    <property type="entry name" value="Cytochrome P450"/>
    <property type="match status" value="1"/>
</dbReference>
<reference evidence="14 15" key="1">
    <citation type="submission" date="2024-01" db="EMBL/GenBank/DDBJ databases">
        <title>The genomes of 5 underutilized Papilionoideae crops provide insights into root nodulation and disease resistance.</title>
        <authorList>
            <person name="Yuan L."/>
        </authorList>
    </citation>
    <scope>NUCLEOTIDE SEQUENCE [LARGE SCALE GENOMIC DNA]</scope>
    <source>
        <strain evidence="14">LY-2023</strain>
        <tissue evidence="14">Leaf</tissue>
    </source>
</reference>
<sequence length="619" mass="69905">MQLKSLKVSTTPSTSLLLIYCPSFRFFLYKTKFSLASPTFIHNTITRLSSSSHTYSSLIVHNSSLSRVSFPVLEGATNKGVLWKLGPLSHMDASTGLMILSAIAAYLIWFSITTRSLNGPRVWPLLGSLPGLIQHANRMHDWIADNLRACGGTYQTCICALPFLAKKQCLVTVTCDPKNLEHILKLRFDNYPKGPTWQSAFHDLLGQGIFNSDGDTWLFQRKTAALEFTTRTLRQAMARWVSRAIKHRFCPILAAAQEKNEPVELQDLLLRLTFDNICGLAFGQDPQTLAVGLPDNAFALSFDRATEATLQRFILPEILWKLKKWLRLGMEVSMSRSLKHIDQYLSNIIEKRKLELQNGSGTLLHDDLLSRFMKKKESYSDEFLQHVALNFILAGRDTSSVALSWFFWLCTKNPRVEENIVTEICTVLMETRGDDVSKWLDEPLVFEEVDRLVYLKAALSETLRLYPSVPEDSKHVVNDDVLPNGTFVPAGSAVTYSIYSVGRMKFIWGEDCLEFKPERWLSPEGDKIQVQDSYKFVSFNAGPRICLGKDLAYLQMKSIAAAVLLRHRLAVAPGHRVEQKMSLTLFMKYGLKVNVHPRDLRPVLEKIASNGGGVGQKCF</sequence>
<name>A0AAN9KL49_CLITE</name>
<dbReference type="InterPro" id="IPR001128">
    <property type="entry name" value="Cyt_P450"/>
</dbReference>
<dbReference type="PRINTS" id="PR00385">
    <property type="entry name" value="P450"/>
</dbReference>
<evidence type="ECO:0008006" key="16">
    <source>
        <dbReference type="Google" id="ProtNLM"/>
    </source>
</evidence>
<dbReference type="GO" id="GO:0006629">
    <property type="term" value="P:lipid metabolic process"/>
    <property type="evidence" value="ECO:0007669"/>
    <property type="project" value="UniProtKB-ARBA"/>
</dbReference>
<keyword evidence="6 12" id="KW-0479">Metal-binding</keyword>
<evidence type="ECO:0000256" key="9">
    <source>
        <dbReference type="ARBA" id="ARBA00023004"/>
    </source>
</evidence>
<keyword evidence="8 13" id="KW-0560">Oxidoreductase</keyword>
<keyword evidence="15" id="KW-1185">Reference proteome</keyword>
<evidence type="ECO:0000313" key="14">
    <source>
        <dbReference type="EMBL" id="KAK7318218.1"/>
    </source>
</evidence>
<evidence type="ECO:0000256" key="7">
    <source>
        <dbReference type="ARBA" id="ARBA00022989"/>
    </source>
</evidence>
<dbReference type="AlphaFoldDB" id="A0AAN9KL49"/>
<dbReference type="GO" id="GO:0005506">
    <property type="term" value="F:iron ion binding"/>
    <property type="evidence" value="ECO:0007669"/>
    <property type="project" value="InterPro"/>
</dbReference>
<dbReference type="GO" id="GO:0004497">
    <property type="term" value="F:monooxygenase activity"/>
    <property type="evidence" value="ECO:0007669"/>
    <property type="project" value="UniProtKB-KW"/>
</dbReference>
<dbReference type="Gene3D" id="1.10.630.10">
    <property type="entry name" value="Cytochrome P450"/>
    <property type="match status" value="1"/>
</dbReference>
<dbReference type="EMBL" id="JAYKXN010000001">
    <property type="protein sequence ID" value="KAK7318218.1"/>
    <property type="molecule type" value="Genomic_DNA"/>
</dbReference>
<comment type="caution">
    <text evidence="14">The sequence shown here is derived from an EMBL/GenBank/DDBJ whole genome shotgun (WGS) entry which is preliminary data.</text>
</comment>
<protein>
    <recommendedName>
        <fullName evidence="16">Cytochrome P450</fullName>
    </recommendedName>
</protein>
<evidence type="ECO:0000256" key="5">
    <source>
        <dbReference type="ARBA" id="ARBA00022692"/>
    </source>
</evidence>
<comment type="cofactor">
    <cofactor evidence="1 12">
        <name>heme</name>
        <dbReference type="ChEBI" id="CHEBI:30413"/>
    </cofactor>
</comment>
<evidence type="ECO:0000256" key="11">
    <source>
        <dbReference type="ARBA" id="ARBA00023136"/>
    </source>
</evidence>
<evidence type="ECO:0000256" key="8">
    <source>
        <dbReference type="ARBA" id="ARBA00023002"/>
    </source>
</evidence>
<keyword evidence="10 13" id="KW-0503">Monooxygenase</keyword>
<dbReference type="GO" id="GO:0016705">
    <property type="term" value="F:oxidoreductase activity, acting on paired donors, with incorporation or reduction of molecular oxygen"/>
    <property type="evidence" value="ECO:0007669"/>
    <property type="project" value="InterPro"/>
</dbReference>
<dbReference type="Proteomes" id="UP001359559">
    <property type="component" value="Unassembled WGS sequence"/>
</dbReference>
<keyword evidence="4 12" id="KW-0349">Heme</keyword>
<comment type="similarity">
    <text evidence="3 13">Belongs to the cytochrome P450 family.</text>
</comment>
<dbReference type="PRINTS" id="PR00463">
    <property type="entry name" value="EP450I"/>
</dbReference>
<evidence type="ECO:0000256" key="1">
    <source>
        <dbReference type="ARBA" id="ARBA00001971"/>
    </source>
</evidence>
<gene>
    <name evidence="14" type="ORF">RJT34_02917</name>
</gene>
<dbReference type="Pfam" id="PF00067">
    <property type="entry name" value="p450"/>
    <property type="match status" value="1"/>
</dbReference>
<evidence type="ECO:0000256" key="10">
    <source>
        <dbReference type="ARBA" id="ARBA00023033"/>
    </source>
</evidence>
<evidence type="ECO:0000256" key="4">
    <source>
        <dbReference type="ARBA" id="ARBA00022617"/>
    </source>
</evidence>
<evidence type="ECO:0000256" key="6">
    <source>
        <dbReference type="ARBA" id="ARBA00022723"/>
    </source>
</evidence>
<proteinExistence type="inferred from homology"/>
<dbReference type="InterPro" id="IPR002401">
    <property type="entry name" value="Cyt_P450_E_grp-I"/>
</dbReference>
<evidence type="ECO:0000256" key="13">
    <source>
        <dbReference type="RuleBase" id="RU000461"/>
    </source>
</evidence>